<comment type="caution">
    <text evidence="2">The sequence shown here is derived from an EMBL/GenBank/DDBJ whole genome shotgun (WGS) entry which is preliminary data.</text>
</comment>
<feature type="compositionally biased region" description="Acidic residues" evidence="1">
    <location>
        <begin position="857"/>
        <end position="870"/>
    </location>
</feature>
<gene>
    <name evidence="2" type="ORF">D9613_007761</name>
</gene>
<feature type="region of interest" description="Disordered" evidence="1">
    <location>
        <begin position="692"/>
        <end position="729"/>
    </location>
</feature>
<proteinExistence type="predicted"/>
<organism evidence="2 3">
    <name type="scientific">Agrocybe pediades</name>
    <dbReference type="NCBI Taxonomy" id="84607"/>
    <lineage>
        <taxon>Eukaryota</taxon>
        <taxon>Fungi</taxon>
        <taxon>Dikarya</taxon>
        <taxon>Basidiomycota</taxon>
        <taxon>Agaricomycotina</taxon>
        <taxon>Agaricomycetes</taxon>
        <taxon>Agaricomycetidae</taxon>
        <taxon>Agaricales</taxon>
        <taxon>Agaricineae</taxon>
        <taxon>Strophariaceae</taxon>
        <taxon>Agrocybe</taxon>
    </lineage>
</organism>
<feature type="region of interest" description="Disordered" evidence="1">
    <location>
        <begin position="559"/>
        <end position="675"/>
    </location>
</feature>
<feature type="compositionally biased region" description="Low complexity" evidence="1">
    <location>
        <begin position="833"/>
        <end position="844"/>
    </location>
</feature>
<feature type="compositionally biased region" description="Basic residues" evidence="1">
    <location>
        <begin position="29"/>
        <end position="38"/>
    </location>
</feature>
<name>A0A8H4QMC5_9AGAR</name>
<feature type="region of interest" description="Disordered" evidence="1">
    <location>
        <begin position="486"/>
        <end position="524"/>
    </location>
</feature>
<evidence type="ECO:0000313" key="3">
    <source>
        <dbReference type="Proteomes" id="UP000521872"/>
    </source>
</evidence>
<protein>
    <submittedName>
        <fullName evidence="2">Uncharacterized protein</fullName>
    </submittedName>
</protein>
<feature type="region of interest" description="Disordered" evidence="1">
    <location>
        <begin position="1"/>
        <end position="60"/>
    </location>
</feature>
<feature type="region of interest" description="Disordered" evidence="1">
    <location>
        <begin position="761"/>
        <end position="907"/>
    </location>
</feature>
<sequence>MDPLSTQRPRSVRSVASNSSIGSGTSLCRRPRITRSRSRTVTGRTTPPTDIPEVPSTPSALAYLSGSNEQDTQEEHVTPSNHTLMRQTTVTSPLDCPSSLPQKQEIVDLTIRDTSLTSAVKDPGATFLVKVPSEMDSNQGNLPNAVPQPANLPRLNTGYKPPPSAFSRDPALTPIVNVRDSISTEQSGLSSSIYPPSTLTASAINSPASLASISGYLDVTQPQSDVKEAPARDDENDISNRVQLLVKNSYFLPPAHFKPPPIQLAPNDMNMDKKSPRVTTPAFLDLFRVGKSKSKPTTPTGGVSPGFDTMAPMLRATSDSITAPFVLRSNEQPSTEKPLRRIASQAPPGRVVVVREEVADMIAAAKQSEKEIKAHPTAGENGVKKVDPIAEVEYIDPTDAVDLPLPPPSYPFAVQASALRGLGVLESLGADVLADRLPPPKQSETSFPGDTSEDSWRKALLAQAVSHSLDNTPDVSTFSYQITLPTPSKSTPGSNSVANDAQINTNDAKTPTQTQFKDQVGNDSATAPTRKILLKYGEVDSVQQVQAPIIADNDIHESEPSHFFQIPETPLGPLTPLNPPPRRRTNIKHSVSQEDLCKATPDSNAVPDSQSVAGSSSSRRRAISSPNLEDEHGPSRQYALSPPPMPADLRYSHATDSSLEASHDDAGAGDAHVNDTDEHRRASLTLSAVAGRQTSLSEYSQPSASPTTSTFQEALNHQRRSHSSADRNPAGINIEQHEAYLADSRSTASPLPRAPSALAEIAFSPPPRSSSLNYSKPLSGHSAHTRTLSQGSTFHIPAPEPTTPPLPIPEQGNLSRTLDSLNASPTPLPLRIPSSAPGPSSPTSFFDSIQSQPNAMDDLDSSSDESEDEPIIPLPPKVLSDTRSRASSASASSPTSRIMRLGNLSSPHFKTGESISHQDTAPLGHDLQSKKPISNIPVKPAKDLPPSSYDFFAYAQENLPNFPSPGAGRPGAVQRRPVTADNVTTLREDQKQESLRKLDGMLLRHIEDEKDTIKRIATHLKQTADSQKTPFR</sequence>
<feature type="compositionally biased region" description="Low complexity" evidence="1">
    <location>
        <begin position="39"/>
        <end position="48"/>
    </location>
</feature>
<feature type="compositionally biased region" description="Basic and acidic residues" evidence="1">
    <location>
        <begin position="661"/>
        <end position="675"/>
    </location>
</feature>
<dbReference type="EMBL" id="JAACJL010000045">
    <property type="protein sequence ID" value="KAF4613729.1"/>
    <property type="molecule type" value="Genomic_DNA"/>
</dbReference>
<feature type="compositionally biased region" description="Polar residues" evidence="1">
    <location>
        <begin position="692"/>
        <end position="715"/>
    </location>
</feature>
<dbReference type="AlphaFoldDB" id="A0A8H4QMC5"/>
<keyword evidence="3" id="KW-1185">Reference proteome</keyword>
<feature type="compositionally biased region" description="Polar residues" evidence="1">
    <location>
        <begin position="845"/>
        <end position="854"/>
    </location>
</feature>
<accession>A0A8H4QMC5</accession>
<reference evidence="2 3" key="1">
    <citation type="submission" date="2019-12" db="EMBL/GenBank/DDBJ databases">
        <authorList>
            <person name="Floudas D."/>
            <person name="Bentzer J."/>
            <person name="Ahren D."/>
            <person name="Johansson T."/>
            <person name="Persson P."/>
            <person name="Tunlid A."/>
        </authorList>
    </citation>
    <scope>NUCLEOTIDE SEQUENCE [LARGE SCALE GENOMIC DNA]</scope>
    <source>
        <strain evidence="2 3">CBS 102.39</strain>
    </source>
</reference>
<feature type="compositionally biased region" description="Pro residues" evidence="1">
    <location>
        <begin position="798"/>
        <end position="808"/>
    </location>
</feature>
<evidence type="ECO:0000256" key="1">
    <source>
        <dbReference type="SAM" id="MobiDB-lite"/>
    </source>
</evidence>
<dbReference type="Proteomes" id="UP000521872">
    <property type="component" value="Unassembled WGS sequence"/>
</dbReference>
<feature type="compositionally biased region" description="Low complexity" evidence="1">
    <location>
        <begin position="885"/>
        <end position="897"/>
    </location>
</feature>
<evidence type="ECO:0000313" key="2">
    <source>
        <dbReference type="EMBL" id="KAF4613729.1"/>
    </source>
</evidence>
<feature type="compositionally biased region" description="Polar residues" evidence="1">
    <location>
        <begin position="1"/>
        <end position="26"/>
    </location>
</feature>
<feature type="compositionally biased region" description="Polar residues" evidence="1">
    <location>
        <begin position="812"/>
        <end position="825"/>
    </location>
</feature>